<proteinExistence type="predicted"/>
<dbReference type="Gene3D" id="3.40.50.12140">
    <property type="entry name" value="Domain of unknown function DUF4159"/>
    <property type="match status" value="1"/>
</dbReference>
<protein>
    <recommendedName>
        <fullName evidence="2">DUF4159 domain-containing protein</fullName>
    </recommendedName>
</protein>
<sequence>MGRIKRYCVLFICLFISMQVSAQNIKLALLVYNGGGDWYANPTSLKNLAAYCNEQLHTTFSLQEARVEVGSNELFNYPFVHMTGHGRWALSDAEATNLRKYLEAGGFLHIDDNYGLDPYVRPALKKVFPELELVELPFTYAIYHQKFNFPNGLPKVHEHDNKPPKGYGLIYKGRLVCFYSYETDLGDGWEDYEVHHDSPEKHIAALQMGANLVQYVFSSADKKADVPVAP</sequence>
<dbReference type="EMBL" id="PPSL01000002">
    <property type="protein sequence ID" value="PQJ12155.1"/>
    <property type="molecule type" value="Genomic_DNA"/>
</dbReference>
<evidence type="ECO:0000259" key="2">
    <source>
        <dbReference type="Pfam" id="PF13709"/>
    </source>
</evidence>
<dbReference type="Pfam" id="PF13709">
    <property type="entry name" value="DUF4159"/>
    <property type="match status" value="1"/>
</dbReference>
<comment type="caution">
    <text evidence="3">The sequence shown here is derived from an EMBL/GenBank/DDBJ whole genome shotgun (WGS) entry which is preliminary data.</text>
</comment>
<keyword evidence="1" id="KW-0732">Signal</keyword>
<dbReference type="InterPro" id="IPR025297">
    <property type="entry name" value="DUF4159"/>
</dbReference>
<gene>
    <name evidence="3" type="ORF">CJD36_006710</name>
</gene>
<evidence type="ECO:0000256" key="1">
    <source>
        <dbReference type="SAM" id="SignalP"/>
    </source>
</evidence>
<keyword evidence="4" id="KW-1185">Reference proteome</keyword>
<accession>A0A2S7T005</accession>
<feature type="signal peptide" evidence="1">
    <location>
        <begin position="1"/>
        <end position="22"/>
    </location>
</feature>
<organism evidence="3 4">
    <name type="scientific">Flavipsychrobacter stenotrophus</name>
    <dbReference type="NCBI Taxonomy" id="2077091"/>
    <lineage>
        <taxon>Bacteria</taxon>
        <taxon>Pseudomonadati</taxon>
        <taxon>Bacteroidota</taxon>
        <taxon>Chitinophagia</taxon>
        <taxon>Chitinophagales</taxon>
        <taxon>Chitinophagaceae</taxon>
        <taxon>Flavipsychrobacter</taxon>
    </lineage>
</organism>
<dbReference type="OrthoDB" id="9804083at2"/>
<dbReference type="AlphaFoldDB" id="A0A2S7T005"/>
<dbReference type="Proteomes" id="UP000239872">
    <property type="component" value="Unassembled WGS sequence"/>
</dbReference>
<evidence type="ECO:0000313" key="3">
    <source>
        <dbReference type="EMBL" id="PQJ12155.1"/>
    </source>
</evidence>
<name>A0A2S7T005_9BACT</name>
<feature type="chain" id="PRO_5015714531" description="DUF4159 domain-containing protein" evidence="1">
    <location>
        <begin position="23"/>
        <end position="230"/>
    </location>
</feature>
<feature type="domain" description="DUF4159" evidence="2">
    <location>
        <begin position="27"/>
        <end position="217"/>
    </location>
</feature>
<reference evidence="3 4" key="1">
    <citation type="submission" date="2018-01" db="EMBL/GenBank/DDBJ databases">
        <title>A novel member of the phylum Bacteroidetes isolated from glacier ice.</title>
        <authorList>
            <person name="Liu Q."/>
            <person name="Xin Y.-H."/>
        </authorList>
    </citation>
    <scope>NUCLEOTIDE SEQUENCE [LARGE SCALE GENOMIC DNA]</scope>
    <source>
        <strain evidence="3 4">RB1R16</strain>
    </source>
</reference>
<evidence type="ECO:0000313" key="4">
    <source>
        <dbReference type="Proteomes" id="UP000239872"/>
    </source>
</evidence>